<evidence type="ECO:0000256" key="5">
    <source>
        <dbReference type="PROSITE-ProRule" id="PRU01091"/>
    </source>
</evidence>
<reference evidence="7 8" key="1">
    <citation type="submission" date="2023-10" db="EMBL/GenBank/DDBJ databases">
        <title>Development of a sustainable strategy for remediation of hydrocarbon-contaminated territories based on the waste exchange concept.</title>
        <authorList>
            <person name="Krivoruchko A."/>
        </authorList>
    </citation>
    <scope>NUCLEOTIDE SEQUENCE [LARGE SCALE GENOMIC DNA]</scope>
    <source>
        <strain evidence="7 8">IEGM 1203</strain>
    </source>
</reference>
<sequence>MRDHTVGSPVFGVLGPVVAWNNSGDLIDLKGPRHRAVLARLIVARGRVVPVDVIVDDLWVDPPAGATSALRTFVSALRRALEPGRPPRTKPKVIVTEGRGYAIQAAPEAVDAWKFESLVREAAESTPPQSLELLRTALELWRGPAYADYTEEPWARSERSRLEELHLTAVERLASAQLDLGLVTEAIPDLDAHVTEHPWREGGWRLLALALYRSDRQGDALAVLRRARKLLAEELGIDPGPRLTDLESDILRREGHLDTGAAEQIFSQVSAAYDRTVAAGSKSRLESTVGLLLSLAVAGGSGLETARNQRLAIISAAEQLDDVELTARIIGNYDVPAIWTRSDDPGQAAQIVEAAQRTIDRLPDGNDLARARLLATIALESRGLAGDPGLEPARAAVQIARSLDDPGLLAFTLNGLFMQSFWRTGLAPERDAIGGELITLSARHDLATFEILGHLVRMQALGALGQFDAAEQHADAVDRLAGRHERPLAAVFTTWFRAMRIAATGADVSHCEELYEAAAVCLPGSGMPGLEDGILPLAILALRVWHGVPAAFDADTNWGQYEPWARPHLLLAQGKVNEAAEAVRALPNPPNDLLSEALWCLIAAASVAVGDRQVMERARAALMSAEDEIAGAGSGMLTVGRVSDHLAGLNEHT</sequence>
<evidence type="ECO:0000256" key="3">
    <source>
        <dbReference type="ARBA" id="ARBA00023125"/>
    </source>
</evidence>
<evidence type="ECO:0000256" key="1">
    <source>
        <dbReference type="ARBA" id="ARBA00005820"/>
    </source>
</evidence>
<keyword evidence="4" id="KW-0804">Transcription</keyword>
<dbReference type="Gene3D" id="1.25.40.10">
    <property type="entry name" value="Tetratricopeptide repeat domain"/>
    <property type="match status" value="1"/>
</dbReference>
<proteinExistence type="inferred from homology"/>
<dbReference type="InterPro" id="IPR036388">
    <property type="entry name" value="WH-like_DNA-bd_sf"/>
</dbReference>
<dbReference type="PROSITE" id="PS51755">
    <property type="entry name" value="OMPR_PHOB"/>
    <property type="match status" value="1"/>
</dbReference>
<dbReference type="InterPro" id="IPR001867">
    <property type="entry name" value="OmpR/PhoB-type_DNA-bd"/>
</dbReference>
<feature type="domain" description="OmpR/PhoB-type" evidence="6">
    <location>
        <begin position="1"/>
        <end position="105"/>
    </location>
</feature>
<dbReference type="SMART" id="SM00862">
    <property type="entry name" value="Trans_reg_C"/>
    <property type="match status" value="1"/>
</dbReference>
<dbReference type="InterPro" id="IPR005158">
    <property type="entry name" value="BTAD"/>
</dbReference>
<organism evidence="7 8">
    <name type="scientific">Rhodococcus globerulus</name>
    <dbReference type="NCBI Taxonomy" id="33008"/>
    <lineage>
        <taxon>Bacteria</taxon>
        <taxon>Bacillati</taxon>
        <taxon>Actinomycetota</taxon>
        <taxon>Actinomycetes</taxon>
        <taxon>Mycobacteriales</taxon>
        <taxon>Nocardiaceae</taxon>
        <taxon>Rhodococcus</taxon>
    </lineage>
</organism>
<dbReference type="PANTHER" id="PTHR35807">
    <property type="entry name" value="TRANSCRIPTIONAL REGULATOR REDD-RELATED"/>
    <property type="match status" value="1"/>
</dbReference>
<evidence type="ECO:0000313" key="8">
    <source>
        <dbReference type="Proteomes" id="UP001185927"/>
    </source>
</evidence>
<dbReference type="SUPFAM" id="SSF46894">
    <property type="entry name" value="C-terminal effector domain of the bipartite response regulators"/>
    <property type="match status" value="1"/>
</dbReference>
<dbReference type="InterPro" id="IPR016032">
    <property type="entry name" value="Sig_transdc_resp-reg_C-effctor"/>
</dbReference>
<evidence type="ECO:0000256" key="2">
    <source>
        <dbReference type="ARBA" id="ARBA00023015"/>
    </source>
</evidence>
<dbReference type="SUPFAM" id="SSF48452">
    <property type="entry name" value="TPR-like"/>
    <property type="match status" value="1"/>
</dbReference>
<protein>
    <submittedName>
        <fullName evidence="7">BTAD domain-containing putative transcriptional regulator</fullName>
    </submittedName>
</protein>
<keyword evidence="8" id="KW-1185">Reference proteome</keyword>
<accession>A0ABU4BXJ3</accession>
<dbReference type="InterPro" id="IPR051677">
    <property type="entry name" value="AfsR-DnrI-RedD_regulator"/>
</dbReference>
<dbReference type="RefSeq" id="WP_317543268.1">
    <property type="nucleotide sequence ID" value="NZ_JAWLKB010000008.1"/>
</dbReference>
<dbReference type="EMBL" id="JAWLKB010000008">
    <property type="protein sequence ID" value="MDV6268934.1"/>
    <property type="molecule type" value="Genomic_DNA"/>
</dbReference>
<dbReference type="PANTHER" id="PTHR35807:SF1">
    <property type="entry name" value="TRANSCRIPTIONAL REGULATOR REDD"/>
    <property type="match status" value="1"/>
</dbReference>
<evidence type="ECO:0000256" key="4">
    <source>
        <dbReference type="ARBA" id="ARBA00023163"/>
    </source>
</evidence>
<dbReference type="Pfam" id="PF03704">
    <property type="entry name" value="BTAD"/>
    <property type="match status" value="1"/>
</dbReference>
<dbReference type="SMART" id="SM01043">
    <property type="entry name" value="BTAD"/>
    <property type="match status" value="1"/>
</dbReference>
<dbReference type="Pfam" id="PF00486">
    <property type="entry name" value="Trans_reg_C"/>
    <property type="match status" value="1"/>
</dbReference>
<evidence type="ECO:0000259" key="6">
    <source>
        <dbReference type="PROSITE" id="PS51755"/>
    </source>
</evidence>
<dbReference type="CDD" id="cd15831">
    <property type="entry name" value="BTAD"/>
    <property type="match status" value="1"/>
</dbReference>
<dbReference type="Gene3D" id="1.10.10.10">
    <property type="entry name" value="Winged helix-like DNA-binding domain superfamily/Winged helix DNA-binding domain"/>
    <property type="match status" value="1"/>
</dbReference>
<keyword evidence="3 5" id="KW-0238">DNA-binding</keyword>
<dbReference type="Proteomes" id="UP001185927">
    <property type="component" value="Unassembled WGS sequence"/>
</dbReference>
<name>A0ABU4BXJ3_RHOGO</name>
<feature type="DNA-binding region" description="OmpR/PhoB-type" evidence="5">
    <location>
        <begin position="1"/>
        <end position="105"/>
    </location>
</feature>
<comment type="similarity">
    <text evidence="1">Belongs to the AfsR/DnrI/RedD regulatory family.</text>
</comment>
<keyword evidence="2" id="KW-0805">Transcription regulation</keyword>
<gene>
    <name evidence="7" type="ORF">R3Q16_20155</name>
</gene>
<dbReference type="InterPro" id="IPR011990">
    <property type="entry name" value="TPR-like_helical_dom_sf"/>
</dbReference>
<evidence type="ECO:0000313" key="7">
    <source>
        <dbReference type="EMBL" id="MDV6268934.1"/>
    </source>
</evidence>
<comment type="caution">
    <text evidence="7">The sequence shown here is derived from an EMBL/GenBank/DDBJ whole genome shotgun (WGS) entry which is preliminary data.</text>
</comment>